<feature type="compositionally biased region" description="Low complexity" evidence="1">
    <location>
        <begin position="26"/>
        <end position="52"/>
    </location>
</feature>
<evidence type="ECO:0000313" key="2">
    <source>
        <dbReference type="EMBL" id="KAF1977252.1"/>
    </source>
</evidence>
<evidence type="ECO:0000313" key="3">
    <source>
        <dbReference type="Proteomes" id="UP000800036"/>
    </source>
</evidence>
<accession>A0A6A5VNI7</accession>
<reference evidence="2" key="1">
    <citation type="journal article" date="2020" name="Stud. Mycol.">
        <title>101 Dothideomycetes genomes: a test case for predicting lifestyles and emergence of pathogens.</title>
        <authorList>
            <person name="Haridas S."/>
            <person name="Albert R."/>
            <person name="Binder M."/>
            <person name="Bloem J."/>
            <person name="Labutti K."/>
            <person name="Salamov A."/>
            <person name="Andreopoulos B."/>
            <person name="Baker S."/>
            <person name="Barry K."/>
            <person name="Bills G."/>
            <person name="Bluhm B."/>
            <person name="Cannon C."/>
            <person name="Castanera R."/>
            <person name="Culley D."/>
            <person name="Daum C."/>
            <person name="Ezra D."/>
            <person name="Gonzalez J."/>
            <person name="Henrissat B."/>
            <person name="Kuo A."/>
            <person name="Liang C."/>
            <person name="Lipzen A."/>
            <person name="Lutzoni F."/>
            <person name="Magnuson J."/>
            <person name="Mondo S."/>
            <person name="Nolan M."/>
            <person name="Ohm R."/>
            <person name="Pangilinan J."/>
            <person name="Park H.-J."/>
            <person name="Ramirez L."/>
            <person name="Alfaro M."/>
            <person name="Sun H."/>
            <person name="Tritt A."/>
            <person name="Yoshinaga Y."/>
            <person name="Zwiers L.-H."/>
            <person name="Turgeon B."/>
            <person name="Goodwin S."/>
            <person name="Spatafora J."/>
            <person name="Crous P."/>
            <person name="Grigoriev I."/>
        </authorList>
    </citation>
    <scope>NUCLEOTIDE SEQUENCE</scope>
    <source>
        <strain evidence="2">CBS 107.79</strain>
    </source>
</reference>
<keyword evidence="3" id="KW-1185">Reference proteome</keyword>
<organism evidence="2 3">
    <name type="scientific">Bimuria novae-zelandiae CBS 107.79</name>
    <dbReference type="NCBI Taxonomy" id="1447943"/>
    <lineage>
        <taxon>Eukaryota</taxon>
        <taxon>Fungi</taxon>
        <taxon>Dikarya</taxon>
        <taxon>Ascomycota</taxon>
        <taxon>Pezizomycotina</taxon>
        <taxon>Dothideomycetes</taxon>
        <taxon>Pleosporomycetidae</taxon>
        <taxon>Pleosporales</taxon>
        <taxon>Massarineae</taxon>
        <taxon>Didymosphaeriaceae</taxon>
        <taxon>Bimuria</taxon>
    </lineage>
</organism>
<dbReference type="EMBL" id="ML976664">
    <property type="protein sequence ID" value="KAF1977252.1"/>
    <property type="molecule type" value="Genomic_DNA"/>
</dbReference>
<evidence type="ECO:0000256" key="1">
    <source>
        <dbReference type="SAM" id="MobiDB-lite"/>
    </source>
</evidence>
<dbReference type="AlphaFoldDB" id="A0A6A5VNI7"/>
<feature type="compositionally biased region" description="Polar residues" evidence="1">
    <location>
        <begin position="1"/>
        <end position="17"/>
    </location>
</feature>
<sequence>MDPNKTSQNWHTYNPRPSTHAPVTLPSTPTTQQSQYPHIQPRPQSQPPIQHHGQSNSPTVQFHHYQPPMKQAPPPLAQYPVCPALPQTIKMPAP</sequence>
<name>A0A6A5VNI7_9PLEO</name>
<proteinExistence type="predicted"/>
<dbReference type="Proteomes" id="UP000800036">
    <property type="component" value="Unassembled WGS sequence"/>
</dbReference>
<feature type="region of interest" description="Disordered" evidence="1">
    <location>
        <begin position="1"/>
        <end position="78"/>
    </location>
</feature>
<protein>
    <submittedName>
        <fullName evidence="2">Uncharacterized protein</fullName>
    </submittedName>
</protein>
<gene>
    <name evidence="2" type="ORF">BU23DRAFT_551156</name>
</gene>